<protein>
    <submittedName>
        <fullName evidence="1">Uncharacterized protein</fullName>
    </submittedName>
</protein>
<accession>A0ABP9G6Z7</accession>
<dbReference type="Proteomes" id="UP001499993">
    <property type="component" value="Unassembled WGS sequence"/>
</dbReference>
<name>A0ABP9G6Z7_9ACTN</name>
<proteinExistence type="predicted"/>
<gene>
    <name evidence="1" type="ORF">GCM10023224_05620</name>
</gene>
<comment type="caution">
    <text evidence="1">The sequence shown here is derived from an EMBL/GenBank/DDBJ whole genome shotgun (WGS) entry which is preliminary data.</text>
</comment>
<reference evidence="2" key="1">
    <citation type="journal article" date="2019" name="Int. J. Syst. Evol. Microbiol.">
        <title>The Global Catalogue of Microorganisms (GCM) 10K type strain sequencing project: providing services to taxonomists for standard genome sequencing and annotation.</title>
        <authorList>
            <consortium name="The Broad Institute Genomics Platform"/>
            <consortium name="The Broad Institute Genome Sequencing Center for Infectious Disease"/>
            <person name="Wu L."/>
            <person name="Ma J."/>
        </authorList>
    </citation>
    <scope>NUCLEOTIDE SEQUENCE [LARGE SCALE GENOMIC DNA]</scope>
    <source>
        <strain evidence="2">JCM 18123</strain>
    </source>
</reference>
<evidence type="ECO:0000313" key="2">
    <source>
        <dbReference type="Proteomes" id="UP001499993"/>
    </source>
</evidence>
<dbReference type="EMBL" id="BAABIK010000002">
    <property type="protein sequence ID" value="GAA4929071.1"/>
    <property type="molecule type" value="Genomic_DNA"/>
</dbReference>
<sequence length="106" mass="11319">MIARWFGRRPRRAAAPAPEVPLTVVDTGDSAAAHATRAHRAGQDARLLHVRHLSGTHLVDLDEVDALASDAEQYWRSFRSALAAEVAAAERIAAAQTPDDLAGGTQ</sequence>
<keyword evidence="2" id="KW-1185">Reference proteome</keyword>
<evidence type="ECO:0000313" key="1">
    <source>
        <dbReference type="EMBL" id="GAA4929071.1"/>
    </source>
</evidence>
<organism evidence="1 2">
    <name type="scientific">Streptomonospora halophila</name>
    <dbReference type="NCBI Taxonomy" id="427369"/>
    <lineage>
        <taxon>Bacteria</taxon>
        <taxon>Bacillati</taxon>
        <taxon>Actinomycetota</taxon>
        <taxon>Actinomycetes</taxon>
        <taxon>Streptosporangiales</taxon>
        <taxon>Nocardiopsidaceae</taxon>
        <taxon>Streptomonospora</taxon>
    </lineage>
</organism>